<protein>
    <submittedName>
        <fullName evidence="1">Uncharacterized protein</fullName>
    </submittedName>
</protein>
<proteinExistence type="predicted"/>
<accession>A0A7Y0AHV0</accession>
<name>A0A7Y0AHV0_9BACT</name>
<comment type="caution">
    <text evidence="1">The sequence shown here is derived from an EMBL/GenBank/DDBJ whole genome shotgun (WGS) entry which is preliminary data.</text>
</comment>
<reference evidence="1 2" key="1">
    <citation type="submission" date="2020-04" db="EMBL/GenBank/DDBJ databases">
        <title>Hymenobacter polaris sp. nov., isolated from Arctic soil.</title>
        <authorList>
            <person name="Dahal R.H."/>
        </authorList>
    </citation>
    <scope>NUCLEOTIDE SEQUENCE [LARGE SCALE GENOMIC DNA]</scope>
    <source>
        <strain evidence="1 2">RP-2-7</strain>
    </source>
</reference>
<dbReference type="RefSeq" id="WP_169533212.1">
    <property type="nucleotide sequence ID" value="NZ_JABBGH010000003.1"/>
</dbReference>
<evidence type="ECO:0000313" key="1">
    <source>
        <dbReference type="EMBL" id="NML67554.1"/>
    </source>
</evidence>
<dbReference type="EMBL" id="JABBGH010000003">
    <property type="protein sequence ID" value="NML67554.1"/>
    <property type="molecule type" value="Genomic_DNA"/>
</dbReference>
<organism evidence="1 2">
    <name type="scientific">Hymenobacter polaris</name>
    <dbReference type="NCBI Taxonomy" id="2682546"/>
    <lineage>
        <taxon>Bacteria</taxon>
        <taxon>Pseudomonadati</taxon>
        <taxon>Bacteroidota</taxon>
        <taxon>Cytophagia</taxon>
        <taxon>Cytophagales</taxon>
        <taxon>Hymenobacteraceae</taxon>
        <taxon>Hymenobacter</taxon>
    </lineage>
</organism>
<keyword evidence="2" id="KW-1185">Reference proteome</keyword>
<dbReference type="Proteomes" id="UP000559626">
    <property type="component" value="Unassembled WGS sequence"/>
</dbReference>
<gene>
    <name evidence="1" type="ORF">HHL22_20325</name>
</gene>
<sequence length="173" mass="18532">MSLFKALFTSIFPGKTTPTPPPPPPPNLLALDGELIDLNRLSPAQLAALETQLVARRQQREADLATYLCQLAAERQRLLADQDPTLWLLTLKLLFGEDLGRRVAAQDIGPGMQLQHLVLGLGQPDLVEATPQGVLLVYGNHQAGSYFEVQGDTITRAAALTPPAAPLALGPAT</sequence>
<dbReference type="AlphaFoldDB" id="A0A7Y0AHV0"/>
<evidence type="ECO:0000313" key="2">
    <source>
        <dbReference type="Proteomes" id="UP000559626"/>
    </source>
</evidence>